<dbReference type="InterPro" id="IPR000182">
    <property type="entry name" value="GNAT_dom"/>
</dbReference>
<comment type="caution">
    <text evidence="4">The sequence shown here is derived from an EMBL/GenBank/DDBJ whole genome shotgun (WGS) entry which is preliminary data.</text>
</comment>
<dbReference type="SUPFAM" id="SSF55729">
    <property type="entry name" value="Acyl-CoA N-acyltransferases (Nat)"/>
    <property type="match status" value="1"/>
</dbReference>
<evidence type="ECO:0000256" key="2">
    <source>
        <dbReference type="SAM" id="MobiDB-lite"/>
    </source>
</evidence>
<accession>A0A4R0J281</accession>
<dbReference type="AlphaFoldDB" id="A0A4R0J281"/>
<dbReference type="Pfam" id="PF00583">
    <property type="entry name" value="Acetyltransf_1"/>
    <property type="match status" value="1"/>
</dbReference>
<evidence type="ECO:0000313" key="4">
    <source>
        <dbReference type="EMBL" id="TCC39164.1"/>
    </source>
</evidence>
<name>A0A4R0J281_9ACTN</name>
<proteinExistence type="predicted"/>
<feature type="domain" description="N-acetyltransferase" evidence="3">
    <location>
        <begin position="5"/>
        <end position="153"/>
    </location>
</feature>
<dbReference type="InterPro" id="IPR050769">
    <property type="entry name" value="NAT_camello-type"/>
</dbReference>
<reference evidence="4 5" key="1">
    <citation type="submission" date="2019-02" db="EMBL/GenBank/DDBJ databases">
        <title>Kribbella capetownensis sp. nov. and Kribbella speibonae sp. nov., isolated from soil.</title>
        <authorList>
            <person name="Curtis S.M."/>
            <person name="Norton I."/>
            <person name="Everest G.J."/>
            <person name="Meyers P.R."/>
        </authorList>
    </citation>
    <scope>NUCLEOTIDE SEQUENCE [LARGE SCALE GENOMIC DNA]</scope>
    <source>
        <strain evidence="4 5">YM53</strain>
    </source>
</reference>
<evidence type="ECO:0000256" key="1">
    <source>
        <dbReference type="ARBA" id="ARBA00022679"/>
    </source>
</evidence>
<protein>
    <submittedName>
        <fullName evidence="4">N-acetyltransferase</fullName>
    </submittedName>
</protein>
<evidence type="ECO:0000313" key="5">
    <source>
        <dbReference type="Proteomes" id="UP000293342"/>
    </source>
</evidence>
<dbReference type="PANTHER" id="PTHR13947:SF37">
    <property type="entry name" value="LD18367P"/>
    <property type="match status" value="1"/>
</dbReference>
<dbReference type="OrthoDB" id="3216107at2"/>
<feature type="region of interest" description="Disordered" evidence="2">
    <location>
        <begin position="154"/>
        <end position="174"/>
    </location>
</feature>
<dbReference type="InterPro" id="IPR016181">
    <property type="entry name" value="Acyl_CoA_acyltransferase"/>
</dbReference>
<dbReference type="Proteomes" id="UP000293342">
    <property type="component" value="Unassembled WGS sequence"/>
</dbReference>
<keyword evidence="5" id="KW-1185">Reference proteome</keyword>
<sequence>MGCVAEIRVRVDGDLGVCVELLRDVHEVAGYPVNWPADARKWLTPEDGLGCWVAVSDGRVVGHVALTVNGADGVSVERLFVDPKATRAGIGRQLLDHSVKTAAELDRKLSLEVVANRGAAERLYRRAGWLETGRTPIDWAGDQASELIHFEAPTERQGSPYPTKWAEDGIRTGQ</sequence>
<dbReference type="PROSITE" id="PS51186">
    <property type="entry name" value="GNAT"/>
    <property type="match status" value="1"/>
</dbReference>
<dbReference type="Gene3D" id="3.40.630.30">
    <property type="match status" value="1"/>
</dbReference>
<dbReference type="CDD" id="cd04301">
    <property type="entry name" value="NAT_SF"/>
    <property type="match status" value="1"/>
</dbReference>
<dbReference type="EMBL" id="SJKD01000014">
    <property type="protein sequence ID" value="TCC39164.1"/>
    <property type="molecule type" value="Genomic_DNA"/>
</dbReference>
<feature type="compositionally biased region" description="Basic and acidic residues" evidence="2">
    <location>
        <begin position="165"/>
        <end position="174"/>
    </location>
</feature>
<organism evidence="4 5">
    <name type="scientific">Kribbella capetownensis</name>
    <dbReference type="NCBI Taxonomy" id="1572659"/>
    <lineage>
        <taxon>Bacteria</taxon>
        <taxon>Bacillati</taxon>
        <taxon>Actinomycetota</taxon>
        <taxon>Actinomycetes</taxon>
        <taxon>Propionibacteriales</taxon>
        <taxon>Kribbellaceae</taxon>
        <taxon>Kribbella</taxon>
    </lineage>
</organism>
<dbReference type="GO" id="GO:0008080">
    <property type="term" value="F:N-acetyltransferase activity"/>
    <property type="evidence" value="ECO:0007669"/>
    <property type="project" value="InterPro"/>
</dbReference>
<keyword evidence="1 4" id="KW-0808">Transferase</keyword>
<gene>
    <name evidence="4" type="ORF">E0H75_39985</name>
</gene>
<dbReference type="PANTHER" id="PTHR13947">
    <property type="entry name" value="GNAT FAMILY N-ACETYLTRANSFERASE"/>
    <property type="match status" value="1"/>
</dbReference>
<evidence type="ECO:0000259" key="3">
    <source>
        <dbReference type="PROSITE" id="PS51186"/>
    </source>
</evidence>